<evidence type="ECO:0000256" key="3">
    <source>
        <dbReference type="ARBA" id="ARBA00011245"/>
    </source>
</evidence>
<dbReference type="Pfam" id="PF02221">
    <property type="entry name" value="E1_DerP2_DerF2"/>
    <property type="match status" value="1"/>
</dbReference>
<evidence type="ECO:0000256" key="7">
    <source>
        <dbReference type="SAM" id="SignalP"/>
    </source>
</evidence>
<dbReference type="RefSeq" id="XP_011398520.1">
    <property type="nucleotide sequence ID" value="XM_011400218.1"/>
</dbReference>
<evidence type="ECO:0000256" key="4">
    <source>
        <dbReference type="ARBA" id="ARBA00022448"/>
    </source>
</evidence>
<gene>
    <name evidence="11" type="ORF">APUTEX25_003694</name>
    <name evidence="10" type="ORF">F751_2466</name>
    <name evidence="9" type="ORF">g.5773</name>
</gene>
<evidence type="ECO:0000256" key="2">
    <source>
        <dbReference type="ARBA" id="ARBA00006370"/>
    </source>
</evidence>
<evidence type="ECO:0000313" key="12">
    <source>
        <dbReference type="Proteomes" id="UP000028924"/>
    </source>
</evidence>
<dbReference type="InterPro" id="IPR039670">
    <property type="entry name" value="NPC2-like"/>
</dbReference>
<dbReference type="GO" id="GO:0032934">
    <property type="term" value="F:sterol binding"/>
    <property type="evidence" value="ECO:0007669"/>
    <property type="project" value="InterPro"/>
</dbReference>
<evidence type="ECO:0000313" key="10">
    <source>
        <dbReference type="EMBL" id="KFM25624.1"/>
    </source>
</evidence>
<keyword evidence="6" id="KW-0445">Lipid transport</keyword>
<dbReference type="InterPro" id="IPR014756">
    <property type="entry name" value="Ig_E-set"/>
</dbReference>
<dbReference type="Gene3D" id="2.60.40.770">
    <property type="match status" value="1"/>
</dbReference>
<keyword evidence="5 7" id="KW-0732">Signal</keyword>
<dbReference type="STRING" id="3075.A0A087SIS0"/>
<dbReference type="KEGG" id="apro:F751_2466"/>
<comment type="similarity">
    <text evidence="2">Belongs to the NPC2 family.</text>
</comment>
<dbReference type="Proteomes" id="UP000028924">
    <property type="component" value="Unassembled WGS sequence"/>
</dbReference>
<keyword evidence="4" id="KW-0813">Transport</keyword>
<dbReference type="EMBL" id="QOKY01000204">
    <property type="protein sequence ID" value="RMZ52551.1"/>
    <property type="molecule type" value="Genomic_DNA"/>
</dbReference>
<feature type="signal peptide" evidence="7">
    <location>
        <begin position="1"/>
        <end position="21"/>
    </location>
</feature>
<evidence type="ECO:0000256" key="6">
    <source>
        <dbReference type="ARBA" id="ARBA00023055"/>
    </source>
</evidence>
<protein>
    <submittedName>
        <fullName evidence="10">Phosphatidylglycerol/phosphatidylinositol transfer protein</fullName>
    </submittedName>
</protein>
<dbReference type="EMBL" id="GDKF01007684">
    <property type="protein sequence ID" value="JAT70938.1"/>
    <property type="molecule type" value="Transcribed_RNA"/>
</dbReference>
<reference evidence="11" key="4">
    <citation type="submission" date="2018-10" db="EMBL/GenBank/DDBJ databases">
        <authorList>
            <person name="Hovde B."/>
            <person name="Zhang X."/>
        </authorList>
    </citation>
    <scope>NUCLEOTIDE SEQUENCE [LARGE SCALE GENOMIC DNA]</scope>
    <source>
        <strain evidence="11">UTEX 25</strain>
    </source>
</reference>
<reference evidence="11" key="5">
    <citation type="submission" date="2018-11" db="EMBL/GenBank/DDBJ databases">
        <title>Characterization of plant carbon substrate utilization by Auxenochlorella protothecoides.</title>
        <authorList>
            <person name="Vogler B.W."/>
            <person name="Starkenburg S.R."/>
            <person name="Sudasinghe N."/>
            <person name="Schambach J.Y."/>
            <person name="Rollin J.A."/>
            <person name="Pattathil S."/>
            <person name="Barry A.N."/>
        </authorList>
    </citation>
    <scope>NUCLEOTIDE SEQUENCE [LARGE SCALE GENOMIC DNA]</scope>
    <source>
        <strain evidence="11">UTEX 25</strain>
    </source>
</reference>
<dbReference type="PANTHER" id="PTHR11306">
    <property type="entry name" value="NIEMANN PICK TYPE C2 PROTEIN NPC2-RELATED"/>
    <property type="match status" value="1"/>
</dbReference>
<sequence>MVRHSSLAGLLLTLLASRCLAFEWKDCGGAGQGFSLEDVTLTPEPVAPGATAVFNIKATSESPVLAGTINMVVQYAGFPIWTQADDLCTKMTCPSSEGPVSVSFQQQFPVITPPGQYTVTLRGADAAAKPLFCVAVTFQVTPAYDGALDGLEEAKQSMLAEFSRRKLLTT</sequence>
<accession>A0A087SIS0</accession>
<comment type="subunit">
    <text evidence="3">Monomer.</text>
</comment>
<evidence type="ECO:0000256" key="5">
    <source>
        <dbReference type="ARBA" id="ARBA00022729"/>
    </source>
</evidence>
<dbReference type="EMBL" id="KL662122">
    <property type="protein sequence ID" value="KFM25624.1"/>
    <property type="molecule type" value="Genomic_DNA"/>
</dbReference>
<dbReference type="OrthoDB" id="6409159at2759"/>
<feature type="domain" description="MD-2-related lipid-recognition" evidence="8">
    <location>
        <begin position="24"/>
        <end position="138"/>
    </location>
</feature>
<evidence type="ECO:0000313" key="11">
    <source>
        <dbReference type="EMBL" id="RMZ52551.1"/>
    </source>
</evidence>
<dbReference type="PANTHER" id="PTHR11306:SF0">
    <property type="entry name" value="PHOSPHATIDYLGLYCEROL_PHOSPHATIDYLINOSITOL TRANSFER PROTEIN"/>
    <property type="match status" value="1"/>
</dbReference>
<evidence type="ECO:0000313" key="13">
    <source>
        <dbReference type="Proteomes" id="UP000279271"/>
    </source>
</evidence>
<organism evidence="10 12">
    <name type="scientific">Auxenochlorella protothecoides</name>
    <name type="common">Green microalga</name>
    <name type="synonym">Chlorella protothecoides</name>
    <dbReference type="NCBI Taxonomy" id="3075"/>
    <lineage>
        <taxon>Eukaryota</taxon>
        <taxon>Viridiplantae</taxon>
        <taxon>Chlorophyta</taxon>
        <taxon>core chlorophytes</taxon>
        <taxon>Trebouxiophyceae</taxon>
        <taxon>Chlorellales</taxon>
        <taxon>Chlorellaceae</taxon>
        <taxon>Auxenochlorella</taxon>
    </lineage>
</organism>
<evidence type="ECO:0000256" key="1">
    <source>
        <dbReference type="ARBA" id="ARBA00002053"/>
    </source>
</evidence>
<feature type="chain" id="PRO_5014218782" evidence="7">
    <location>
        <begin position="22"/>
        <end position="170"/>
    </location>
</feature>
<reference evidence="13" key="3">
    <citation type="journal article" date="2018" name="Algal Res.">
        <title>Characterization of plant carbon substrate utilization by Auxenochlorella protothecoides.</title>
        <authorList>
            <person name="Vogler B.W."/>
            <person name="Starkenburg S.R."/>
            <person name="Sudasinghe N."/>
            <person name="Schambach J.Y."/>
            <person name="Rollin J.A."/>
            <person name="Pattathil S."/>
            <person name="Barry A.N."/>
        </authorList>
    </citation>
    <scope>NUCLEOTIDE SEQUENCE [LARGE SCALE GENOMIC DNA]</scope>
    <source>
        <strain evidence="13">UTEX 25</strain>
    </source>
</reference>
<proteinExistence type="inferred from homology"/>
<dbReference type="SUPFAM" id="SSF81296">
    <property type="entry name" value="E set domains"/>
    <property type="match status" value="1"/>
</dbReference>
<name>A0A087SIS0_AUXPR</name>
<dbReference type="GO" id="GO:0015918">
    <property type="term" value="P:sterol transport"/>
    <property type="evidence" value="ECO:0007669"/>
    <property type="project" value="InterPro"/>
</dbReference>
<dbReference type="InterPro" id="IPR003172">
    <property type="entry name" value="ML_dom"/>
</dbReference>
<dbReference type="SMART" id="SM00737">
    <property type="entry name" value="ML"/>
    <property type="match status" value="1"/>
</dbReference>
<keyword evidence="12" id="KW-1185">Reference proteome</keyword>
<dbReference type="GeneID" id="23613857"/>
<dbReference type="eggNOG" id="KOG4680">
    <property type="taxonomic scope" value="Eukaryota"/>
</dbReference>
<evidence type="ECO:0000313" key="9">
    <source>
        <dbReference type="EMBL" id="JAT70938.1"/>
    </source>
</evidence>
<dbReference type="AlphaFoldDB" id="A0A087SIS0"/>
<comment type="function">
    <text evidence="1">Catalyzes the intermembrane transfer of phosphatidylglycerol and phosphatidylinositol.</text>
</comment>
<dbReference type="Proteomes" id="UP000279271">
    <property type="component" value="Unassembled WGS sequence"/>
</dbReference>
<evidence type="ECO:0000259" key="8">
    <source>
        <dbReference type="SMART" id="SM00737"/>
    </source>
</evidence>
<reference evidence="10 12" key="1">
    <citation type="journal article" date="2014" name="BMC Genomics">
        <title>Oil accumulation mechanisms of the oleaginous microalga Chlorella protothecoides revealed through its genome, transcriptomes, and proteomes.</title>
        <authorList>
            <person name="Gao C."/>
            <person name="Wang Y."/>
            <person name="Shen Y."/>
            <person name="Yan D."/>
            <person name="He X."/>
            <person name="Dai J."/>
            <person name="Wu Q."/>
        </authorList>
    </citation>
    <scope>NUCLEOTIDE SEQUENCE [LARGE SCALE GENOMIC DNA]</scope>
    <source>
        <strain evidence="10 12">0710</strain>
    </source>
</reference>
<reference evidence="9" key="2">
    <citation type="submission" date="2015-08" db="EMBL/GenBank/DDBJ databases">
        <authorList>
            <person name="Babu N.S."/>
            <person name="Beckwith C.J."/>
            <person name="Beseler K.G."/>
            <person name="Brison A."/>
            <person name="Carone J.V."/>
            <person name="Caskin T.P."/>
            <person name="Diamond M."/>
            <person name="Durham M.E."/>
            <person name="Foxe J.M."/>
            <person name="Go M."/>
            <person name="Henderson B.A."/>
            <person name="Jones I.B."/>
            <person name="McGettigan J.A."/>
            <person name="Micheletti S.J."/>
            <person name="Nasrallah M.E."/>
            <person name="Ortiz D."/>
            <person name="Piller C.R."/>
            <person name="Privatt S.R."/>
            <person name="Schneider S.L."/>
            <person name="Sharp S."/>
            <person name="Smith T.C."/>
            <person name="Stanton J.D."/>
            <person name="Ullery H.E."/>
            <person name="Wilson R.J."/>
            <person name="Serrano M.G."/>
            <person name="Buck G."/>
            <person name="Lee V."/>
            <person name="Wang Y."/>
            <person name="Carvalho R."/>
            <person name="Voegtly L."/>
            <person name="Shi R."/>
            <person name="Duckworth R."/>
            <person name="Johnson A."/>
            <person name="Loviza R."/>
            <person name="Walstead R."/>
            <person name="Shah Z."/>
            <person name="Kiflezghi M."/>
            <person name="Wade K."/>
            <person name="Ball S.L."/>
            <person name="Bradley K.W."/>
            <person name="Asai D.J."/>
            <person name="Bowman C.A."/>
            <person name="Russell D.A."/>
            <person name="Pope W.H."/>
            <person name="Jacobs-Sera D."/>
            <person name="Hendrix R.W."/>
            <person name="Hatfull G.F."/>
        </authorList>
    </citation>
    <scope>NUCLEOTIDE SEQUENCE</scope>
</reference>